<evidence type="ECO:0000256" key="5">
    <source>
        <dbReference type="RuleBase" id="RU362066"/>
    </source>
</evidence>
<proteinExistence type="inferred from homology"/>
<keyword evidence="5" id="KW-0964">Secreted</keyword>
<feature type="coiled-coil region" evidence="5">
    <location>
        <begin position="412"/>
        <end position="471"/>
    </location>
</feature>
<evidence type="ECO:0000256" key="1">
    <source>
        <dbReference type="ARBA" id="ARBA00009764"/>
    </source>
</evidence>
<dbReference type="GO" id="GO:0009421">
    <property type="term" value="C:bacterial-type flagellum filament cap"/>
    <property type="evidence" value="ECO:0007669"/>
    <property type="project" value="InterPro"/>
</dbReference>
<dbReference type="GO" id="GO:0007155">
    <property type="term" value="P:cell adhesion"/>
    <property type="evidence" value="ECO:0007669"/>
    <property type="project" value="InterPro"/>
</dbReference>
<comment type="subunit">
    <text evidence="2 5">Homopentamer.</text>
</comment>
<dbReference type="InterPro" id="IPR010809">
    <property type="entry name" value="FliD_C"/>
</dbReference>
<dbReference type="Pfam" id="PF07196">
    <property type="entry name" value="Flagellin_IN"/>
    <property type="match status" value="1"/>
</dbReference>
<evidence type="ECO:0000256" key="3">
    <source>
        <dbReference type="ARBA" id="ARBA00023054"/>
    </source>
</evidence>
<dbReference type="PANTHER" id="PTHR30288">
    <property type="entry name" value="FLAGELLAR CAP/ASSEMBLY PROTEIN FLID"/>
    <property type="match status" value="1"/>
</dbReference>
<dbReference type="Proteomes" id="UP000199256">
    <property type="component" value="Unassembled WGS sequence"/>
</dbReference>
<dbReference type="InterPro" id="IPR010810">
    <property type="entry name" value="Flagellin_hook_IN_motif"/>
</dbReference>
<dbReference type="GO" id="GO:0009424">
    <property type="term" value="C:bacterial-type flagellum hook"/>
    <property type="evidence" value="ECO:0007669"/>
    <property type="project" value="UniProtKB-UniRule"/>
</dbReference>
<accession>A0A1H7R4P1</accession>
<dbReference type="STRING" id="1396821.SAMN05444515_12055"/>
<dbReference type="Pfam" id="PF07195">
    <property type="entry name" value="FliD_C"/>
    <property type="match status" value="1"/>
</dbReference>
<evidence type="ECO:0000259" key="7">
    <source>
        <dbReference type="Pfam" id="PF07195"/>
    </source>
</evidence>
<evidence type="ECO:0000259" key="6">
    <source>
        <dbReference type="Pfam" id="PF02465"/>
    </source>
</evidence>
<protein>
    <recommendedName>
        <fullName evidence="5">Flagellar hook-associated protein 2</fullName>
        <shortName evidence="5">HAP2</shortName>
    </recommendedName>
    <alternativeName>
        <fullName evidence="5">Flagellar cap protein</fullName>
    </alternativeName>
</protein>
<sequence length="473" mass="50678">MATISSMGVGSGIDVRGLVDELVAAERKPSEQRIERREQRLEAEISGLGKLQGALEEFGAALDGLNQAADFRQVDAQVGDETLLSASANRNAPPGSYDVNVVQLAQSQRMATNADLFGEGFSAGSDSLGVGSITLRFGAGDAQTSETFSLEEGADTLQDLRAAINAQSTNVRATVVDDGEGPRLVLTSTQPGEQNAITGIDVDIDDENALLNNLRTDVSALAQGQANDQFTLLRQSQNAKLEVDGLTITRPTNDISGVIDGVDLTLSGIGDTRVNVSEKTGIAREAVDGFVEAYNALRSQMNELNAFDPESGESGLLNGDATLRGVQSRLSQMLGNTVEGMEGGVRALADIGITTDRDGTLQVNDFQLDTALSENRDAVIRLFTQEEGGIASRMDGLVKEFTDRDSIIRSRTETLQQSLSGLTEDRERLDRRMDRVEARYVSQFSAMDAMVAQMNQTSEFLDNQLAALNSNNK</sequence>
<dbReference type="GO" id="GO:0071973">
    <property type="term" value="P:bacterial-type flagellum-dependent cell motility"/>
    <property type="evidence" value="ECO:0007669"/>
    <property type="project" value="TreeGrafter"/>
</dbReference>
<evidence type="ECO:0000256" key="2">
    <source>
        <dbReference type="ARBA" id="ARBA00011255"/>
    </source>
</evidence>
<comment type="similarity">
    <text evidence="1 5">Belongs to the FliD family.</text>
</comment>
<name>A0A1H7R4P1_9GAMM</name>
<dbReference type="InterPro" id="IPR003481">
    <property type="entry name" value="FliD_N"/>
</dbReference>
<feature type="domain" description="Flagellar hook-associated protein 2 C-terminal" evidence="7">
    <location>
        <begin position="236"/>
        <end position="456"/>
    </location>
</feature>
<dbReference type="Pfam" id="PF02465">
    <property type="entry name" value="FliD_N"/>
    <property type="match status" value="1"/>
</dbReference>
<dbReference type="RefSeq" id="WP_090255430.1">
    <property type="nucleotide sequence ID" value="NZ_FOAA01000020.1"/>
</dbReference>
<dbReference type="InterPro" id="IPR040026">
    <property type="entry name" value="FliD"/>
</dbReference>
<evidence type="ECO:0000313" key="9">
    <source>
        <dbReference type="Proteomes" id="UP000199256"/>
    </source>
</evidence>
<gene>
    <name evidence="8" type="ORF">SAMN05444515_12055</name>
</gene>
<keyword evidence="8" id="KW-0969">Cilium</keyword>
<dbReference type="PANTHER" id="PTHR30288:SF0">
    <property type="entry name" value="FLAGELLAR HOOK-ASSOCIATED PROTEIN 2"/>
    <property type="match status" value="1"/>
</dbReference>
<keyword evidence="8" id="KW-0282">Flagellum</keyword>
<organism evidence="8 9">
    <name type="scientific">Ectothiorhodospira marina</name>
    <dbReference type="NCBI Taxonomy" id="1396821"/>
    <lineage>
        <taxon>Bacteria</taxon>
        <taxon>Pseudomonadati</taxon>
        <taxon>Pseudomonadota</taxon>
        <taxon>Gammaproteobacteria</taxon>
        <taxon>Chromatiales</taxon>
        <taxon>Ectothiorhodospiraceae</taxon>
        <taxon>Ectothiorhodospira</taxon>
    </lineage>
</organism>
<evidence type="ECO:0000313" key="8">
    <source>
        <dbReference type="EMBL" id="SEL55099.1"/>
    </source>
</evidence>
<reference evidence="9" key="1">
    <citation type="submission" date="2016-10" db="EMBL/GenBank/DDBJ databases">
        <authorList>
            <person name="Varghese N."/>
            <person name="Submissions S."/>
        </authorList>
    </citation>
    <scope>NUCLEOTIDE SEQUENCE [LARGE SCALE GENOMIC DNA]</scope>
    <source>
        <strain evidence="9">DSM 241</strain>
    </source>
</reference>
<keyword evidence="8" id="KW-0966">Cell projection</keyword>
<keyword evidence="3 5" id="KW-0175">Coiled coil</keyword>
<comment type="function">
    <text evidence="5">Required for morphogenesis and for the elongation of the flagellar filament by facilitating polymerization of the flagellin monomers at the tip of growing filament. Forms a capping structure, which prevents flagellin subunits (transported through the central channel of the flagellum) from leaking out without polymerization at the distal end.</text>
</comment>
<dbReference type="OrthoDB" id="5980200at2"/>
<comment type="subcellular location">
    <subcellularLocation>
        <location evidence="5">Secreted</location>
    </subcellularLocation>
    <subcellularLocation>
        <location evidence="5">Bacterial flagellum</location>
    </subcellularLocation>
</comment>
<evidence type="ECO:0000256" key="4">
    <source>
        <dbReference type="ARBA" id="ARBA00023143"/>
    </source>
</evidence>
<dbReference type="AlphaFoldDB" id="A0A1H7R4P1"/>
<dbReference type="GO" id="GO:0005576">
    <property type="term" value="C:extracellular region"/>
    <property type="evidence" value="ECO:0007669"/>
    <property type="project" value="UniProtKB-SubCell"/>
</dbReference>
<keyword evidence="4 5" id="KW-0975">Bacterial flagellum</keyword>
<feature type="domain" description="Flagellar hook-associated protein 2 N-terminal" evidence="6">
    <location>
        <begin position="11"/>
        <end position="108"/>
    </location>
</feature>
<dbReference type="EMBL" id="FOAA01000020">
    <property type="protein sequence ID" value="SEL55099.1"/>
    <property type="molecule type" value="Genomic_DNA"/>
</dbReference>
<keyword evidence="9" id="KW-1185">Reference proteome</keyword>